<gene>
    <name evidence="3" type="ORF">S101258_01468</name>
</gene>
<comment type="similarity">
    <text evidence="1">Belongs to the universal stress protein A family.</text>
</comment>
<evidence type="ECO:0000259" key="2">
    <source>
        <dbReference type="Pfam" id="PF00582"/>
    </source>
</evidence>
<dbReference type="CDD" id="cd00293">
    <property type="entry name" value="USP-like"/>
    <property type="match status" value="1"/>
</dbReference>
<dbReference type="InterPro" id="IPR006016">
    <property type="entry name" value="UspA"/>
</dbReference>
<sequence length="182" mass="20362">MLQQYQNILVPVDGSKATDEVLRRGIEVAKCNKTHLDILNVLEVNQFSDTYGGAVSGDVIYKLSEDVQKRLEELKQQTIDAGVTDVDVHVRFGNPKTVIAREFPADHHNELIMIGSTGLSAVERLMVGSVTTYVSRNAICDVLIVKPTAKKKTNKKVWIRSRLFSGFRALPVFFPVIKELYS</sequence>
<dbReference type="PRINTS" id="PR01438">
    <property type="entry name" value="UNVRSLSTRESS"/>
</dbReference>
<protein>
    <submittedName>
        <fullName evidence="3">Putative universal stress protein</fullName>
    </submittedName>
</protein>
<dbReference type="PANTHER" id="PTHR46268:SF6">
    <property type="entry name" value="UNIVERSAL STRESS PROTEIN UP12"/>
    <property type="match status" value="1"/>
</dbReference>
<accession>A0A2S3U6W9</accession>
<reference evidence="3 4" key="1">
    <citation type="submission" date="2017-06" db="EMBL/GenBank/DDBJ databases">
        <title>Genome sequence of Lactobacillus plantarum subsp. plantarum strain SRCM101258.</title>
        <authorList>
            <person name="Cho S.H."/>
        </authorList>
    </citation>
    <scope>NUCLEOTIDE SEQUENCE [LARGE SCALE GENOMIC DNA]</scope>
    <source>
        <strain evidence="3 4">SRCM101258</strain>
    </source>
</reference>
<evidence type="ECO:0000313" key="3">
    <source>
        <dbReference type="EMBL" id="POD85157.1"/>
    </source>
</evidence>
<dbReference type="InterPro" id="IPR014729">
    <property type="entry name" value="Rossmann-like_a/b/a_fold"/>
</dbReference>
<dbReference type="AlphaFoldDB" id="A0A2S3U6W9"/>
<evidence type="ECO:0000313" key="4">
    <source>
        <dbReference type="Proteomes" id="UP000236990"/>
    </source>
</evidence>
<dbReference type="Proteomes" id="UP000236990">
    <property type="component" value="Unassembled WGS sequence"/>
</dbReference>
<dbReference type="InterPro" id="IPR006015">
    <property type="entry name" value="Universal_stress_UspA"/>
</dbReference>
<dbReference type="Gene3D" id="3.40.50.620">
    <property type="entry name" value="HUPs"/>
    <property type="match status" value="1"/>
</dbReference>
<comment type="caution">
    <text evidence="3">The sequence shown here is derived from an EMBL/GenBank/DDBJ whole genome shotgun (WGS) entry which is preliminary data.</text>
</comment>
<dbReference type="Pfam" id="PF00582">
    <property type="entry name" value="Usp"/>
    <property type="match status" value="1"/>
</dbReference>
<evidence type="ECO:0000256" key="1">
    <source>
        <dbReference type="ARBA" id="ARBA00008791"/>
    </source>
</evidence>
<proteinExistence type="inferred from homology"/>
<name>A0A2S3U6W9_LACPN</name>
<dbReference type="PANTHER" id="PTHR46268">
    <property type="entry name" value="STRESS RESPONSE PROTEIN NHAX"/>
    <property type="match status" value="1"/>
</dbReference>
<organism evidence="3 4">
    <name type="scientific">Lactiplantibacillus plantarum subsp. plantarum</name>
    <dbReference type="NCBI Taxonomy" id="337330"/>
    <lineage>
        <taxon>Bacteria</taxon>
        <taxon>Bacillati</taxon>
        <taxon>Bacillota</taxon>
        <taxon>Bacilli</taxon>
        <taxon>Lactobacillales</taxon>
        <taxon>Lactobacillaceae</taxon>
        <taxon>Lactiplantibacillus</taxon>
    </lineage>
</organism>
<feature type="domain" description="UspA" evidence="2">
    <location>
        <begin position="5"/>
        <end position="146"/>
    </location>
</feature>
<dbReference type="SUPFAM" id="SSF52402">
    <property type="entry name" value="Adenine nucleotide alpha hydrolases-like"/>
    <property type="match status" value="1"/>
</dbReference>
<dbReference type="EMBL" id="NKCZ01000097">
    <property type="protein sequence ID" value="POD85157.1"/>
    <property type="molecule type" value="Genomic_DNA"/>
</dbReference>